<dbReference type="EMBL" id="JXBY01000001">
    <property type="protein sequence ID" value="KJY59342.1"/>
    <property type="molecule type" value="Genomic_DNA"/>
</dbReference>
<protein>
    <submittedName>
        <fullName evidence="3">Beta-lactamase</fullName>
    </submittedName>
</protein>
<name>A0A0F4LKF1_9LACO</name>
<gene>
    <name evidence="3" type="ORF">JF76_00970</name>
</gene>
<dbReference type="PANTHER" id="PTHR46825">
    <property type="entry name" value="D-ALANYL-D-ALANINE-CARBOXYPEPTIDASE/ENDOPEPTIDASE AMPH"/>
    <property type="match status" value="1"/>
</dbReference>
<proteinExistence type="predicted"/>
<reference evidence="3 4" key="1">
    <citation type="submission" date="2014-12" db="EMBL/GenBank/DDBJ databases">
        <title>Comparative genomics of the lactic acid bacteria isolated from the honey bee gut.</title>
        <authorList>
            <person name="Ellegaard K.M."/>
            <person name="Tamarit D."/>
            <person name="Javelind E."/>
            <person name="Olofsson T."/>
            <person name="Andersson S.G."/>
            <person name="Vasquez A."/>
        </authorList>
    </citation>
    <scope>NUCLEOTIDE SEQUENCE [LARGE SCALE GENOMIC DNA]</scope>
    <source>
        <strain evidence="3 4">Biut2</strain>
    </source>
</reference>
<dbReference type="InterPro" id="IPR012338">
    <property type="entry name" value="Beta-lactam/transpept-like"/>
</dbReference>
<evidence type="ECO:0000256" key="1">
    <source>
        <dbReference type="SAM" id="SignalP"/>
    </source>
</evidence>
<dbReference type="STRING" id="1218493.JF76_00970"/>
<feature type="chain" id="PRO_5038697419" evidence="1">
    <location>
        <begin position="23"/>
        <end position="375"/>
    </location>
</feature>
<dbReference type="SUPFAM" id="SSF56601">
    <property type="entry name" value="beta-lactamase/transpeptidase-like"/>
    <property type="match status" value="1"/>
</dbReference>
<dbReference type="Pfam" id="PF00144">
    <property type="entry name" value="Beta-lactamase"/>
    <property type="match status" value="1"/>
</dbReference>
<evidence type="ECO:0000313" key="3">
    <source>
        <dbReference type="EMBL" id="KJY59342.1"/>
    </source>
</evidence>
<sequence>MKHKFITIVASLVIAASPLVTATSQVSAATATNNKQTEMYNFVRDTFKKHNVRGIVTVVQNGVPQTISYGYAWYGKRIGNGSSKIVYPTASLQKVITGAMIVQLINETKGTKDEFTQYTKISRWYPNLKNADNITVGNLLTHTSGIMATKTEIDRGYNYSEDNAINWVVNNINASASDIIGNYHYNNSNYILLTGIIRQVTGKSYEDNLQTRIIDKLNLKNTYLYQNIPKKMTDPISYYSNGSKNYQKATYLKKSLVSQIPGAGNLFTTTAEYYKIQVGLTDGTVLNKDDFYYLTHLKSKVVNYSGGMYLYNNDNIRNAYGSFKGQHFGTWVQLTADNQNGIVMFLNQTNDNENDQKDVGYEILKRIKPNTFVER</sequence>
<dbReference type="Gene3D" id="3.40.710.10">
    <property type="entry name" value="DD-peptidase/beta-lactamase superfamily"/>
    <property type="match status" value="1"/>
</dbReference>
<keyword evidence="1" id="KW-0732">Signal</keyword>
<feature type="domain" description="Beta-lactamase-related" evidence="2">
    <location>
        <begin position="44"/>
        <end position="358"/>
    </location>
</feature>
<dbReference type="HOGENOM" id="CLU_020027_3_1_9"/>
<comment type="caution">
    <text evidence="3">The sequence shown here is derived from an EMBL/GenBank/DDBJ whole genome shotgun (WGS) entry which is preliminary data.</text>
</comment>
<dbReference type="InterPro" id="IPR050491">
    <property type="entry name" value="AmpC-like"/>
</dbReference>
<feature type="signal peptide" evidence="1">
    <location>
        <begin position="1"/>
        <end position="22"/>
    </location>
</feature>
<dbReference type="Proteomes" id="UP000033533">
    <property type="component" value="Unassembled WGS sequence"/>
</dbReference>
<dbReference type="PATRIC" id="fig|1218493.3.peg.104"/>
<organism evidence="3 4">
    <name type="scientific">Lactobacillus kullabergensis</name>
    <dbReference type="NCBI Taxonomy" id="1218493"/>
    <lineage>
        <taxon>Bacteria</taxon>
        <taxon>Bacillati</taxon>
        <taxon>Bacillota</taxon>
        <taxon>Bacilli</taxon>
        <taxon>Lactobacillales</taxon>
        <taxon>Lactobacillaceae</taxon>
        <taxon>Lactobacillus</taxon>
    </lineage>
</organism>
<dbReference type="AlphaFoldDB" id="A0A0F4LKF1"/>
<evidence type="ECO:0000259" key="2">
    <source>
        <dbReference type="Pfam" id="PF00144"/>
    </source>
</evidence>
<evidence type="ECO:0000313" key="4">
    <source>
        <dbReference type="Proteomes" id="UP000033533"/>
    </source>
</evidence>
<dbReference type="InterPro" id="IPR001466">
    <property type="entry name" value="Beta-lactam-related"/>
</dbReference>
<dbReference type="RefSeq" id="WP_045927334.1">
    <property type="nucleotide sequence ID" value="NZ_CP029477.1"/>
</dbReference>
<accession>A0A0F4LKF1</accession>
<dbReference type="PANTHER" id="PTHR46825:SF8">
    <property type="entry name" value="BETA-LACTAMASE-RELATED"/>
    <property type="match status" value="1"/>
</dbReference>